<feature type="compositionally biased region" description="Low complexity" evidence="10">
    <location>
        <begin position="247"/>
        <end position="264"/>
    </location>
</feature>
<sequence length="974" mass="106587">MKEPTVFWKYDSEKTVNYPERKFDLDLKTSSLEKLANKEAHQGTLKSPDAGRQDCISVSVSCPCCRRAMGAAPGSGWEEGEFEFKLVFEEDPPSRQSQGPSPARTAEAESSAAGEESEGALLQLDSSSSSSLVTDNHLAASHTGHSIDIPSPPPASSQRAGMHSPPPRRDHFNKFSGTYESLPARSVQVSESRVVECPSIQITTISPEDDPTPTISSYWDMGNSGGWDRERLYLPLLDPFSYRDRCPSSLSPSPASSPSSRGWLSPASSCDSLLVEEEELNEGSINFGHSSSSRPTSPSGKKRRNSPLASPCTSRRGSYSEELQGCNLEGGESTPQSQGPPSSCELSIPQKTRKTSLEQLSPREVDQEQALGHSSPCPLPETQQTRREPPSVGMDYLSVPPPLAWGRTRASAHSPLFRSNALPPLDWPLPSQFDQYELRIEVQPRPHHRAHYETEGSRGAVKAAPTGHPVVKLCGYTERKPLSLQVFVGTADDRSIRPHPFYQIHRVTGKMVGTASHESVQVGTKLLDIPLSPENNMTALIDCAGILKLRNSDIELRKGETDVGRKNTRVRLVFRTHLPIVPPSAPPGRVLALQVASLPIECSQRSAQELPVIESVSLTSCSVEGGEELLLSGTNFLPVSRVLFMERGTDGKLQWEEEAHVDRDNSNECLLCVRVPAYSDLSVSRPVSVNLYVSNGKRKRSSTHCFKYLPIMFKEDDPLLSRPPMLPLDGGNMCPAGGPPRIDRGFHVRGDQMSEERNLSFHLPPYPSTYSSPCPPINYNEEYCSKPDAAVDEPGGTRPALSERHPSFENLELGFTELLPPLYPRGPQPPSPSPSPWLDSPYLSSSPSPSHSSSLSPFPAGSPISTSPLPPIPNSPYPQYSAYAQEVCPSPPTNPNPYQDICPASYSHYEGWDPQGRVLDTGNGGERDAKIQECPLEFTSSASMHHITFEEVSEFIGEDIQSYQPGSQMDNQPN</sequence>
<keyword evidence="5" id="KW-0677">Repeat</keyword>
<evidence type="ECO:0000259" key="11">
    <source>
        <dbReference type="PROSITE" id="PS50254"/>
    </source>
</evidence>
<name>A0A669DX16_ORENI</name>
<dbReference type="Ensembl" id="ENSONIT00000075176.1">
    <property type="protein sequence ID" value="ENSONIP00000065350.1"/>
    <property type="gene ID" value="ENSONIG00000032915.1"/>
</dbReference>
<keyword evidence="7" id="KW-0238">DNA-binding</keyword>
<evidence type="ECO:0000313" key="13">
    <source>
        <dbReference type="Proteomes" id="UP000005207"/>
    </source>
</evidence>
<keyword evidence="13" id="KW-1185">Reference proteome</keyword>
<dbReference type="SUPFAM" id="SSF49417">
    <property type="entry name" value="p53-like transcription factors"/>
    <property type="match status" value="1"/>
</dbReference>
<feature type="compositionally biased region" description="Polar residues" evidence="10">
    <location>
        <begin position="307"/>
        <end position="317"/>
    </location>
</feature>
<feature type="region of interest" description="Disordered" evidence="10">
    <location>
        <begin position="282"/>
        <end position="392"/>
    </location>
</feature>
<keyword evidence="6" id="KW-0805">Transcription regulation</keyword>
<dbReference type="InterPro" id="IPR008366">
    <property type="entry name" value="NFAT"/>
</dbReference>
<dbReference type="GeneTree" id="ENSGT00940000160923"/>
<dbReference type="InterPro" id="IPR037059">
    <property type="entry name" value="RHD_DNA_bind_dom_sf"/>
</dbReference>
<evidence type="ECO:0000256" key="10">
    <source>
        <dbReference type="SAM" id="MobiDB-lite"/>
    </source>
</evidence>
<dbReference type="GO" id="GO:0005667">
    <property type="term" value="C:transcription regulator complex"/>
    <property type="evidence" value="ECO:0007669"/>
    <property type="project" value="TreeGrafter"/>
</dbReference>
<reference evidence="13" key="1">
    <citation type="submission" date="2012-01" db="EMBL/GenBank/DDBJ databases">
        <title>The Genome Sequence of Oreochromis niloticus (Nile Tilapia).</title>
        <authorList>
            <consortium name="Broad Institute Genome Assembly Team"/>
            <consortium name="Broad Institute Sequencing Platform"/>
            <person name="Di Palma F."/>
            <person name="Johnson J."/>
            <person name="Lander E.S."/>
            <person name="Lindblad-Toh K."/>
        </authorList>
    </citation>
    <scope>NUCLEOTIDE SEQUENCE [LARGE SCALE GENOMIC DNA]</scope>
</reference>
<feature type="compositionally biased region" description="Polar residues" evidence="10">
    <location>
        <begin position="333"/>
        <end position="345"/>
    </location>
</feature>
<dbReference type="GO" id="GO:0005634">
    <property type="term" value="C:nucleus"/>
    <property type="evidence" value="ECO:0007669"/>
    <property type="project" value="UniProtKB-SubCell"/>
</dbReference>
<dbReference type="FunCoup" id="A0A669DX16">
    <property type="interactions" value="129"/>
</dbReference>
<dbReference type="Pfam" id="PF00554">
    <property type="entry name" value="RHD_DNA_bind"/>
    <property type="match status" value="1"/>
</dbReference>
<keyword evidence="3" id="KW-0963">Cytoplasm</keyword>
<dbReference type="FunFam" id="2.60.40.10:FF:000040">
    <property type="entry name" value="Nuclear factor of activated T-cells, cytoplasmic, calcineurin-dependent 2"/>
    <property type="match status" value="1"/>
</dbReference>
<dbReference type="GO" id="GO:0005737">
    <property type="term" value="C:cytoplasm"/>
    <property type="evidence" value="ECO:0007669"/>
    <property type="project" value="UniProtKB-SubCell"/>
</dbReference>
<evidence type="ECO:0000256" key="5">
    <source>
        <dbReference type="ARBA" id="ARBA00022737"/>
    </source>
</evidence>
<protein>
    <submittedName>
        <fullName evidence="12">Nuclear factor of activated T cells 4</fullName>
    </submittedName>
</protein>
<evidence type="ECO:0000256" key="1">
    <source>
        <dbReference type="ARBA" id="ARBA00004123"/>
    </source>
</evidence>
<keyword evidence="9" id="KW-0539">Nucleus</keyword>
<dbReference type="Gene3D" id="2.60.40.10">
    <property type="entry name" value="Immunoglobulins"/>
    <property type="match status" value="1"/>
</dbReference>
<evidence type="ECO:0000256" key="8">
    <source>
        <dbReference type="ARBA" id="ARBA00023163"/>
    </source>
</evidence>
<comment type="subcellular location">
    <subcellularLocation>
        <location evidence="2">Cytoplasm</location>
    </subcellularLocation>
    <subcellularLocation>
        <location evidence="1">Nucleus</location>
    </subcellularLocation>
</comment>
<dbReference type="Gene3D" id="2.60.40.340">
    <property type="entry name" value="Rel homology domain (RHD), DNA-binding domain"/>
    <property type="match status" value="1"/>
</dbReference>
<dbReference type="PANTHER" id="PTHR12533:SF11">
    <property type="entry name" value="NUCLEAR FACTOR OF ACTIVATED T-CELLS, CYTOPLASMIC 4"/>
    <property type="match status" value="1"/>
</dbReference>
<dbReference type="InterPro" id="IPR008967">
    <property type="entry name" value="p53-like_TF_DNA-bd_sf"/>
</dbReference>
<evidence type="ECO:0000256" key="2">
    <source>
        <dbReference type="ARBA" id="ARBA00004496"/>
    </source>
</evidence>
<keyword evidence="8" id="KW-0804">Transcription</keyword>
<dbReference type="SUPFAM" id="SSF81296">
    <property type="entry name" value="E set domains"/>
    <property type="match status" value="1"/>
</dbReference>
<feature type="compositionally biased region" description="Low complexity" evidence="10">
    <location>
        <begin position="290"/>
        <end position="299"/>
    </location>
</feature>
<dbReference type="GO" id="GO:0007399">
    <property type="term" value="P:nervous system development"/>
    <property type="evidence" value="ECO:0007669"/>
    <property type="project" value="UniProtKB-ARBA"/>
</dbReference>
<feature type="compositionally biased region" description="Low complexity" evidence="10">
    <location>
        <begin position="836"/>
        <end position="867"/>
    </location>
</feature>
<dbReference type="GO" id="GO:0000978">
    <property type="term" value="F:RNA polymerase II cis-regulatory region sequence-specific DNA binding"/>
    <property type="evidence" value="ECO:0007669"/>
    <property type="project" value="TreeGrafter"/>
</dbReference>
<dbReference type="InterPro" id="IPR014756">
    <property type="entry name" value="Ig_E-set"/>
</dbReference>
<evidence type="ECO:0000256" key="7">
    <source>
        <dbReference type="ARBA" id="ARBA00023125"/>
    </source>
</evidence>
<keyword evidence="4" id="KW-0597">Phosphoprotein</keyword>
<dbReference type="Proteomes" id="UP000005207">
    <property type="component" value="Linkage group LG18"/>
</dbReference>
<reference evidence="12" key="3">
    <citation type="submission" date="2025-09" db="UniProtKB">
        <authorList>
            <consortium name="Ensembl"/>
        </authorList>
    </citation>
    <scope>IDENTIFICATION</scope>
</reference>
<feature type="region of interest" description="Disordered" evidence="10">
    <location>
        <begin position="89"/>
        <end position="177"/>
    </location>
</feature>
<gene>
    <name evidence="12" type="primary">nfatc4</name>
</gene>
<dbReference type="InterPro" id="IPR013783">
    <property type="entry name" value="Ig-like_fold"/>
</dbReference>
<reference evidence="12" key="2">
    <citation type="submission" date="2025-08" db="UniProtKB">
        <authorList>
            <consortium name="Ensembl"/>
        </authorList>
    </citation>
    <scope>IDENTIFICATION</scope>
</reference>
<feature type="domain" description="RHD" evidence="11">
    <location>
        <begin position="420"/>
        <end position="607"/>
    </location>
</feature>
<dbReference type="FunFam" id="2.60.40.340:FF:000001">
    <property type="entry name" value="Nuclear factor of activated T-cells, cytoplasmic, calcineurin-dependent 2"/>
    <property type="match status" value="1"/>
</dbReference>
<dbReference type="Pfam" id="PF16179">
    <property type="entry name" value="RHD_dimer"/>
    <property type="match status" value="1"/>
</dbReference>
<dbReference type="PRINTS" id="PR01789">
    <property type="entry name" value="NUCFACTORATC"/>
</dbReference>
<feature type="region of interest" description="Disordered" evidence="10">
    <location>
        <begin position="819"/>
        <end position="878"/>
    </location>
</feature>
<feature type="compositionally biased region" description="Pro residues" evidence="10">
    <location>
        <begin position="821"/>
        <end position="835"/>
    </location>
</feature>
<evidence type="ECO:0000256" key="4">
    <source>
        <dbReference type="ARBA" id="ARBA00022553"/>
    </source>
</evidence>
<dbReference type="PROSITE" id="PS50254">
    <property type="entry name" value="REL_2"/>
    <property type="match status" value="1"/>
</dbReference>
<evidence type="ECO:0000313" key="12">
    <source>
        <dbReference type="Ensembl" id="ENSONIP00000065350.1"/>
    </source>
</evidence>
<evidence type="ECO:0000256" key="3">
    <source>
        <dbReference type="ARBA" id="ARBA00022490"/>
    </source>
</evidence>
<dbReference type="InterPro" id="IPR032397">
    <property type="entry name" value="RHD_dimer"/>
</dbReference>
<dbReference type="GO" id="GO:0033173">
    <property type="term" value="P:calcineurin-NFAT signaling cascade"/>
    <property type="evidence" value="ECO:0007669"/>
    <property type="project" value="TreeGrafter"/>
</dbReference>
<organism evidence="12 13">
    <name type="scientific">Oreochromis niloticus</name>
    <name type="common">Nile tilapia</name>
    <name type="synonym">Tilapia nilotica</name>
    <dbReference type="NCBI Taxonomy" id="8128"/>
    <lineage>
        <taxon>Eukaryota</taxon>
        <taxon>Metazoa</taxon>
        <taxon>Chordata</taxon>
        <taxon>Craniata</taxon>
        <taxon>Vertebrata</taxon>
        <taxon>Euteleostomi</taxon>
        <taxon>Actinopterygii</taxon>
        <taxon>Neopterygii</taxon>
        <taxon>Teleostei</taxon>
        <taxon>Neoteleostei</taxon>
        <taxon>Acanthomorphata</taxon>
        <taxon>Ovalentaria</taxon>
        <taxon>Cichlomorphae</taxon>
        <taxon>Cichliformes</taxon>
        <taxon>Cichlidae</taxon>
        <taxon>African cichlids</taxon>
        <taxon>Pseudocrenilabrinae</taxon>
        <taxon>Oreochromini</taxon>
        <taxon>Oreochromis</taxon>
    </lineage>
</organism>
<dbReference type="InterPro" id="IPR002909">
    <property type="entry name" value="IPT_dom"/>
</dbReference>
<evidence type="ECO:0000256" key="6">
    <source>
        <dbReference type="ARBA" id="ARBA00023015"/>
    </source>
</evidence>
<dbReference type="PANTHER" id="PTHR12533">
    <property type="entry name" value="NFAT"/>
    <property type="match status" value="1"/>
</dbReference>
<dbReference type="AlphaFoldDB" id="A0A669DX16"/>
<dbReference type="SMART" id="SM00429">
    <property type="entry name" value="IPT"/>
    <property type="match status" value="1"/>
</dbReference>
<feature type="region of interest" description="Disordered" evidence="10">
    <location>
        <begin position="245"/>
        <end position="264"/>
    </location>
</feature>
<dbReference type="InterPro" id="IPR011539">
    <property type="entry name" value="RHD_DNA_bind_dom"/>
</dbReference>
<accession>A0A669DX16</accession>
<dbReference type="GO" id="GO:0000981">
    <property type="term" value="F:DNA-binding transcription factor activity, RNA polymerase II-specific"/>
    <property type="evidence" value="ECO:0007669"/>
    <property type="project" value="TreeGrafter"/>
</dbReference>
<evidence type="ECO:0000256" key="9">
    <source>
        <dbReference type="ARBA" id="ARBA00023242"/>
    </source>
</evidence>
<dbReference type="InParanoid" id="A0A669DX16"/>
<dbReference type="OMA" id="NMTAIDC"/>
<proteinExistence type="predicted"/>